<dbReference type="GO" id="GO:0003676">
    <property type="term" value="F:nucleic acid binding"/>
    <property type="evidence" value="ECO:0007669"/>
    <property type="project" value="InterPro"/>
</dbReference>
<dbReference type="Pfam" id="PF21762">
    <property type="entry name" value="DEDDh_C"/>
    <property type="match status" value="1"/>
</dbReference>
<organism evidence="2 3">
    <name type="scientific">Australozyma saopauloensis</name>
    <dbReference type="NCBI Taxonomy" id="291208"/>
    <lineage>
        <taxon>Eukaryota</taxon>
        <taxon>Fungi</taxon>
        <taxon>Dikarya</taxon>
        <taxon>Ascomycota</taxon>
        <taxon>Saccharomycotina</taxon>
        <taxon>Pichiomycetes</taxon>
        <taxon>Metschnikowiaceae</taxon>
        <taxon>Australozyma</taxon>
    </lineage>
</organism>
<dbReference type="SUPFAM" id="SSF53098">
    <property type="entry name" value="Ribonuclease H-like"/>
    <property type="match status" value="1"/>
</dbReference>
<dbReference type="EMBL" id="CP138895">
    <property type="protein sequence ID" value="WPK24789.1"/>
    <property type="molecule type" value="Genomic_DNA"/>
</dbReference>
<keyword evidence="3" id="KW-1185">Reference proteome</keyword>
<dbReference type="InterPro" id="IPR036397">
    <property type="entry name" value="RNaseH_sf"/>
</dbReference>
<evidence type="ECO:0000313" key="2">
    <source>
        <dbReference type="EMBL" id="WPK24789.1"/>
    </source>
</evidence>
<dbReference type="InterPro" id="IPR048519">
    <property type="entry name" value="Gfd2/YDR514C-like_C"/>
</dbReference>
<dbReference type="Gene3D" id="3.30.420.10">
    <property type="entry name" value="Ribonuclease H-like superfamily/Ribonuclease H"/>
    <property type="match status" value="1"/>
</dbReference>
<gene>
    <name evidence="2" type="ORF">PUMCH_002080</name>
</gene>
<dbReference type="Proteomes" id="UP001338582">
    <property type="component" value="Chromosome 2"/>
</dbReference>
<name>A0AAX4H954_9ASCO</name>
<dbReference type="GO" id="GO:0005634">
    <property type="term" value="C:nucleus"/>
    <property type="evidence" value="ECO:0007669"/>
    <property type="project" value="TreeGrafter"/>
</dbReference>
<dbReference type="AlphaFoldDB" id="A0AAX4H954"/>
<dbReference type="KEGG" id="asau:88173145"/>
<dbReference type="PANTHER" id="PTHR28083">
    <property type="entry name" value="GOOD FOR FULL DBP5 ACTIVITY PROTEIN 2"/>
    <property type="match status" value="1"/>
</dbReference>
<sequence length="281" mass="31936">MTLIRLIFGRKMNSIAAAVQLELAKNLESYFARTEFDFVDKTQVKLLRDQISPVYLRTAPLVAIDVEAYERAQLKVTEIGVAVYDPQGQWLLPTPQIKTLHILSKENIRLHNGTYVPDRKYYFNGGTSYSMTARELQTLLDLIFSHYLKERSGILVGHDVKGDIKWLSKLGIQVAPNTPTVDTLKIYQLTTRQNGSLRKILRRMNIPHANLHNAANDAYYTLLAALSICDPEQRRRSELDSVDTEELPTLTKREKFKAKFSDEVTVCGMKEAPSASDFIAM</sequence>
<dbReference type="InterPro" id="IPR040151">
    <property type="entry name" value="Gfd2/YDR514C-like"/>
</dbReference>
<feature type="domain" description="Gfd2/YDR514C-like C-terminal" evidence="1">
    <location>
        <begin position="61"/>
        <end position="227"/>
    </location>
</feature>
<dbReference type="PANTHER" id="PTHR28083:SF1">
    <property type="entry name" value="GOOD FOR FULL DBP5 ACTIVITY PROTEIN 2"/>
    <property type="match status" value="1"/>
</dbReference>
<evidence type="ECO:0000313" key="3">
    <source>
        <dbReference type="Proteomes" id="UP001338582"/>
    </source>
</evidence>
<accession>A0AAX4H954</accession>
<dbReference type="GeneID" id="88173145"/>
<reference evidence="2 3" key="1">
    <citation type="submission" date="2023-10" db="EMBL/GenBank/DDBJ databases">
        <title>Draft Genome Sequence of Candida saopaulonensis from a very Premature Infant with Sepsis.</title>
        <authorList>
            <person name="Ning Y."/>
            <person name="Dai R."/>
            <person name="Xiao M."/>
            <person name="Xu Y."/>
            <person name="Yan Q."/>
            <person name="Zhang L."/>
        </authorList>
    </citation>
    <scope>NUCLEOTIDE SEQUENCE [LARGE SCALE GENOMIC DNA]</scope>
    <source>
        <strain evidence="2 3">19XY460</strain>
    </source>
</reference>
<dbReference type="RefSeq" id="XP_062877172.1">
    <property type="nucleotide sequence ID" value="XM_063021102.1"/>
</dbReference>
<dbReference type="InterPro" id="IPR012337">
    <property type="entry name" value="RNaseH-like_sf"/>
</dbReference>
<protein>
    <recommendedName>
        <fullName evidence="1">Gfd2/YDR514C-like C-terminal domain-containing protein</fullName>
    </recommendedName>
</protein>
<proteinExistence type="predicted"/>
<evidence type="ECO:0000259" key="1">
    <source>
        <dbReference type="Pfam" id="PF21762"/>
    </source>
</evidence>